<dbReference type="Pfam" id="PF04773">
    <property type="entry name" value="FecR"/>
    <property type="match status" value="1"/>
</dbReference>
<dbReference type="PANTHER" id="PTHR30273">
    <property type="entry name" value="PERIPLASMIC SIGNAL SENSOR AND SIGMA FACTOR ACTIVATOR FECR-RELATED"/>
    <property type="match status" value="1"/>
</dbReference>
<dbReference type="InterPro" id="IPR012373">
    <property type="entry name" value="Ferrdict_sens_TM"/>
</dbReference>
<reference evidence="3" key="1">
    <citation type="journal article" date="2015" name="Antonie Van Leeuwenhoek">
        <title>Comparative 16S rRNA signatures and multilocus sequence analysis for the genus Salinicola and description of Salinicola acroporae sp. nov., isolated from coral Acropora digitifera.</title>
        <authorList>
            <person name="Lepcha R.T."/>
            <person name="Poddar A."/>
            <person name="Schumann P."/>
            <person name="Das S.K."/>
        </authorList>
    </citation>
    <scope>NUCLEOTIDE SEQUENCE</scope>
    <source>
        <strain evidence="3">S4-41</strain>
    </source>
</reference>
<evidence type="ECO:0000313" key="4">
    <source>
        <dbReference type="Proteomes" id="UP001162135"/>
    </source>
</evidence>
<accession>A0ABT6I3T2</accession>
<dbReference type="InterPro" id="IPR032623">
    <property type="entry name" value="FecR_N"/>
</dbReference>
<dbReference type="Gene3D" id="2.60.120.1440">
    <property type="match status" value="1"/>
</dbReference>
<feature type="domain" description="FecR N-terminal" evidence="2">
    <location>
        <begin position="54"/>
        <end position="97"/>
    </location>
</feature>
<feature type="domain" description="FecR protein" evidence="1">
    <location>
        <begin position="157"/>
        <end position="252"/>
    </location>
</feature>
<comment type="caution">
    <text evidence="3">The sequence shown here is derived from an EMBL/GenBank/DDBJ whole genome shotgun (WGS) entry which is preliminary data.</text>
</comment>
<organism evidence="3 4">
    <name type="scientific">Salinicola acroporae</name>
    <dbReference type="NCBI Taxonomy" id="1541440"/>
    <lineage>
        <taxon>Bacteria</taxon>
        <taxon>Pseudomonadati</taxon>
        <taxon>Pseudomonadota</taxon>
        <taxon>Gammaproteobacteria</taxon>
        <taxon>Oceanospirillales</taxon>
        <taxon>Halomonadaceae</taxon>
        <taxon>Salinicola</taxon>
    </lineage>
</organism>
<dbReference type="Pfam" id="PF16220">
    <property type="entry name" value="DUF4880"/>
    <property type="match status" value="1"/>
</dbReference>
<dbReference type="PIRSF" id="PIRSF018266">
    <property type="entry name" value="FecR"/>
    <property type="match status" value="1"/>
</dbReference>
<evidence type="ECO:0000259" key="1">
    <source>
        <dbReference type="Pfam" id="PF04773"/>
    </source>
</evidence>
<keyword evidence="4" id="KW-1185">Reference proteome</keyword>
<name>A0ABT6I3T2_9GAMM</name>
<reference evidence="3" key="2">
    <citation type="submission" date="2017-11" db="EMBL/GenBank/DDBJ databases">
        <authorList>
            <person name="Das S.K."/>
        </authorList>
    </citation>
    <scope>NUCLEOTIDE SEQUENCE</scope>
    <source>
        <strain evidence="3">S4-41</strain>
    </source>
</reference>
<dbReference type="Proteomes" id="UP001162135">
    <property type="component" value="Unassembled WGS sequence"/>
</dbReference>
<sequence>MRPLHGGWAFRHARSNAMWPTPYTAAINCASRMRDVGCKMSEITSDPDESVVRRAIDWHLRLGGARGAEHARLVEAIDSWCAECPSHARAWARVTRLTGEFDDMRRRLPEPAASLQILNRTGRELDRRRTLKLLLAGCAVGGSGLWLAQTHHPWRADYATRVGERRQLTLADGTRVTLNTDSALDVAFTPAERRLVLQGGEVMIESGTDAASPRHRPLRLACRHGLCEALGTRFSVRDAADISQLSVSEGRVALTQTSSASRIIESGETVRFDGTRTLPVRQTAVDPEAWSEGMLVVNDIRLAAFLDELARYRRGFVNCDARVAGLRLSGVFQLDSQPALLRHLERTLPVRIVSRTRWWISVEPV</sequence>
<dbReference type="PANTHER" id="PTHR30273:SF2">
    <property type="entry name" value="PROTEIN FECR"/>
    <property type="match status" value="1"/>
</dbReference>
<proteinExistence type="predicted"/>
<protein>
    <submittedName>
        <fullName evidence="3">Peptide ABC transporter substrate-binding protein</fullName>
    </submittedName>
</protein>
<dbReference type="EMBL" id="PGFS01000001">
    <property type="protein sequence ID" value="MDH4571875.1"/>
    <property type="molecule type" value="Genomic_DNA"/>
</dbReference>
<evidence type="ECO:0000313" key="3">
    <source>
        <dbReference type="EMBL" id="MDH4571875.1"/>
    </source>
</evidence>
<evidence type="ECO:0000259" key="2">
    <source>
        <dbReference type="Pfam" id="PF16220"/>
    </source>
</evidence>
<gene>
    <name evidence="3" type="ORF">CUR86_04925</name>
</gene>
<dbReference type="InterPro" id="IPR006860">
    <property type="entry name" value="FecR"/>
</dbReference>